<proteinExistence type="predicted"/>
<dbReference type="InterPro" id="IPR036291">
    <property type="entry name" value="NAD(P)-bd_dom_sf"/>
</dbReference>
<dbReference type="SUPFAM" id="SSF51735">
    <property type="entry name" value="NAD(P)-binding Rossmann-fold domains"/>
    <property type="match status" value="1"/>
</dbReference>
<evidence type="ECO:0000313" key="2">
    <source>
        <dbReference type="EMBL" id="KAK8064582.1"/>
    </source>
</evidence>
<dbReference type="EMBL" id="JAQQWL010000007">
    <property type="protein sequence ID" value="KAK8064582.1"/>
    <property type="molecule type" value="Genomic_DNA"/>
</dbReference>
<dbReference type="RefSeq" id="XP_066715571.1">
    <property type="nucleotide sequence ID" value="XM_066858629.1"/>
</dbReference>
<dbReference type="Gene3D" id="3.40.50.10860">
    <property type="entry name" value="Leucine Dehydrogenase, chain A, domain 1"/>
    <property type="match status" value="1"/>
</dbReference>
<protein>
    <recommendedName>
        <fullName evidence="1">Shikimate dehydrogenase substrate binding N-terminal domain-containing protein</fullName>
    </recommendedName>
</protein>
<dbReference type="PANTHER" id="PTHR21089">
    <property type="entry name" value="SHIKIMATE DEHYDROGENASE"/>
    <property type="match status" value="1"/>
</dbReference>
<dbReference type="CDD" id="cd01065">
    <property type="entry name" value="NAD_bind_Shikimate_DH"/>
    <property type="match status" value="1"/>
</dbReference>
<accession>A0ABR1V0X9</accession>
<reference evidence="2 3" key="1">
    <citation type="submission" date="2023-01" db="EMBL/GenBank/DDBJ databases">
        <title>Analysis of 21 Apiospora genomes using comparative genomics revels a genus with tremendous synthesis potential of carbohydrate active enzymes and secondary metabolites.</title>
        <authorList>
            <person name="Sorensen T."/>
        </authorList>
    </citation>
    <scope>NUCLEOTIDE SEQUENCE [LARGE SCALE GENOMIC DNA]</scope>
    <source>
        <strain evidence="2 3">CBS 135458</strain>
    </source>
</reference>
<dbReference type="InterPro" id="IPR046346">
    <property type="entry name" value="Aminoacid_DH-like_N_sf"/>
</dbReference>
<dbReference type="InterPro" id="IPR013708">
    <property type="entry name" value="Shikimate_DH-bd_N"/>
</dbReference>
<gene>
    <name evidence="2" type="ORF">PG994_007220</name>
</gene>
<dbReference type="PANTHER" id="PTHR21089:SF1">
    <property type="entry name" value="BIFUNCTIONAL 3-DEHYDROQUINATE DEHYDRATASE_SHIKIMATE DEHYDROGENASE, CHLOROPLASTIC"/>
    <property type="match status" value="1"/>
</dbReference>
<dbReference type="Gene3D" id="3.40.50.720">
    <property type="entry name" value="NAD(P)-binding Rossmann-like Domain"/>
    <property type="match status" value="1"/>
</dbReference>
<dbReference type="Proteomes" id="UP001480595">
    <property type="component" value="Unassembled WGS sequence"/>
</dbReference>
<organism evidence="2 3">
    <name type="scientific">Apiospora phragmitis</name>
    <dbReference type="NCBI Taxonomy" id="2905665"/>
    <lineage>
        <taxon>Eukaryota</taxon>
        <taxon>Fungi</taxon>
        <taxon>Dikarya</taxon>
        <taxon>Ascomycota</taxon>
        <taxon>Pezizomycotina</taxon>
        <taxon>Sordariomycetes</taxon>
        <taxon>Xylariomycetidae</taxon>
        <taxon>Amphisphaeriales</taxon>
        <taxon>Apiosporaceae</taxon>
        <taxon>Apiospora</taxon>
    </lineage>
</organism>
<name>A0ABR1V0X9_9PEZI</name>
<sequence>MNGVDVEDRSRNAPEPQTQLDRHGYLFGLKIQASMSPLFHKTIYGELGLRWEQKLFESADIPSASVTMPNKVAIMKHLDELTEECREVGACNTIFLKQDPATGARRYCGTNTDVVGIRESFYQNVADPDARFHDRPALVVGGGGAARSAVYALHKWMRATRIYLVNRDPAEVAAVIAECTAHGYGGERLVYVATPEEAGRLEAPGAIVACVPDFAPRTPAEHAARAVVGAFLRMPRKGCMLEMCYNPTPYTALGGLAEAEGWQVILGTKALIWQGLEQDRFWTGVAVKDLPVRKVSEVIAARLSQISKL</sequence>
<evidence type="ECO:0000259" key="1">
    <source>
        <dbReference type="Pfam" id="PF08501"/>
    </source>
</evidence>
<keyword evidence="3" id="KW-1185">Reference proteome</keyword>
<dbReference type="GeneID" id="92091692"/>
<evidence type="ECO:0000313" key="3">
    <source>
        <dbReference type="Proteomes" id="UP001480595"/>
    </source>
</evidence>
<comment type="caution">
    <text evidence="2">The sequence shown here is derived from an EMBL/GenBank/DDBJ whole genome shotgun (WGS) entry which is preliminary data.</text>
</comment>
<dbReference type="SUPFAM" id="SSF53223">
    <property type="entry name" value="Aminoacid dehydrogenase-like, N-terminal domain"/>
    <property type="match status" value="1"/>
</dbReference>
<feature type="domain" description="Shikimate dehydrogenase substrate binding N-terminal" evidence="1">
    <location>
        <begin position="26"/>
        <end position="94"/>
    </location>
</feature>
<dbReference type="Pfam" id="PF08501">
    <property type="entry name" value="Shikimate_dh_N"/>
    <property type="match status" value="1"/>
</dbReference>
<dbReference type="InterPro" id="IPR022893">
    <property type="entry name" value="Shikimate_DH_fam"/>
</dbReference>